<dbReference type="GO" id="GO:0016020">
    <property type="term" value="C:membrane"/>
    <property type="evidence" value="ECO:0007669"/>
    <property type="project" value="TreeGrafter"/>
</dbReference>
<dbReference type="GO" id="GO:1904423">
    <property type="term" value="C:dehydrodolichyl diphosphate synthase complex"/>
    <property type="evidence" value="ECO:0007669"/>
    <property type="project" value="TreeGrafter"/>
</dbReference>
<keyword evidence="5 7" id="KW-0862">Zinc</keyword>
<dbReference type="InterPro" id="IPR001441">
    <property type="entry name" value="UPP_synth-like"/>
</dbReference>
<dbReference type="SMART" id="SM00249">
    <property type="entry name" value="PHD"/>
    <property type="match status" value="1"/>
</dbReference>
<dbReference type="GO" id="GO:0000785">
    <property type="term" value="C:chromatin"/>
    <property type="evidence" value="ECO:0007669"/>
    <property type="project" value="UniProtKB-ARBA"/>
</dbReference>
<dbReference type="CDD" id="cd15505">
    <property type="entry name" value="PHD_ING"/>
    <property type="match status" value="1"/>
</dbReference>
<feature type="non-terminal residue" evidence="10">
    <location>
        <position position="1"/>
    </location>
</feature>
<feature type="compositionally biased region" description="Low complexity" evidence="8">
    <location>
        <begin position="770"/>
        <end position="781"/>
    </location>
</feature>
<dbReference type="InterPro" id="IPR024610">
    <property type="entry name" value="ING_N_histone-binding"/>
</dbReference>
<reference evidence="10 11" key="1">
    <citation type="submission" date="2018-05" db="EMBL/GenBank/DDBJ databases">
        <title>Draft genome sequence of Scytalidium lignicola DSM 105466, a ubiquitous saprotrophic fungus.</title>
        <authorList>
            <person name="Buettner E."/>
            <person name="Gebauer A.M."/>
            <person name="Hofrichter M."/>
            <person name="Liers C."/>
            <person name="Kellner H."/>
        </authorList>
    </citation>
    <scope>NUCLEOTIDE SEQUENCE [LARGE SCALE GENOMIC DNA]</scope>
    <source>
        <strain evidence="10 11">DSM 105466</strain>
    </source>
</reference>
<dbReference type="GO" id="GO:0005783">
    <property type="term" value="C:endoplasmic reticulum"/>
    <property type="evidence" value="ECO:0007669"/>
    <property type="project" value="TreeGrafter"/>
</dbReference>
<feature type="non-terminal residue" evidence="10">
    <location>
        <position position="1060"/>
    </location>
</feature>
<feature type="compositionally biased region" description="Polar residues" evidence="8">
    <location>
        <begin position="809"/>
        <end position="821"/>
    </location>
</feature>
<sequence length="1060" mass="115267">MSSMHLNQLRKWILSSPPVEWSINQLRELLIGAVKQGPIPQHIAFVMDGNRRFARTHKIETVEGHNLGFEALARILEVCYKSGVKVVTVYAFSIENFKRSKYEVDALMEMAKVKLTQLAEHGELLDRYGAKVRVLGQRELVKPDVLEAIDRAVELTSRNGDCVLNICFPYTSRDEITTAIRATVEDYSKPLNETPRPFSQTRIEQKIRSRNINLSAVSSQREDSPTPSDSSDLDDSISSATTLHSASPPINGENGAQFSDPETITAGTIADHLFTAGDPPLDLWIRTSGVKRLSDFMLWQCHEDTELVFLDCLWPEFDLWYFLPVLLEWQWRRKHIDEKSTSGRIKVSKAMKVRSIFLTMKTAKLPSSDVSSSRRAQPLRQARNNPPRSSVSLSRPFGSRDSLGGMDAAPSPNQPIEIFPAITHFADAITALPKELVRHFTLLKEVDAKIFGPEEHLGNLVAAALNAPLPERRQPIETPQTRRYTSAPMSAQGSLNGSVSNGHVGSVASAPDVVMSSDLDSAAWDPANIPRRQLFQQCVFTMQNMLVSLDEKNHVISTAAEALNKQLARIDDIFPYIDLEISEEARYGSLTHWAYAENRTAKASGGSRRDAASVNNLSAAAQHLAEEAAARSDARKQALLAKKGRHTHADSDFDDHPDSRHKGESGKKVHGNSKVRRAPEASIGLGITNGTSASGNHPQKRRKVEKAPNSGATGAAMERSLSSAPATNGLTSKAKAGSPVDTPTSDATKKKSRGTAATGQTRKRNNTVNSVAMSPSVASSPIRSTFPELKAAGRLSPAPANGGRPASSRARQNSTQFTGESVKQKGEAILPSKVNGSGSATNETGTGINTPVRSIGEVKTAPKDSASNAKGEPAPEKVEQEQDIVAATPMSRKGSAMKREDTETNGDAMHGIQPATVTKSGRASKPSTPAMPSFPEPTHTHSRSRSARNALEATSNNKRSHKKGAGVAAQLIAQQNSELDDTASSVQGDDEDLEIDADEPTYCYCNGVSYGEMVACDADGCEKEWFHLECVGLKVAPRGNAKWYCDDCKEKLKTKRLNGR</sequence>
<organism evidence="10 11">
    <name type="scientific">Scytalidium lignicola</name>
    <name type="common">Hyphomycete</name>
    <dbReference type="NCBI Taxonomy" id="5539"/>
    <lineage>
        <taxon>Eukaryota</taxon>
        <taxon>Fungi</taxon>
        <taxon>Dikarya</taxon>
        <taxon>Ascomycota</taxon>
        <taxon>Pezizomycotina</taxon>
        <taxon>Leotiomycetes</taxon>
        <taxon>Leotiomycetes incertae sedis</taxon>
        <taxon>Scytalidium</taxon>
    </lineage>
</organism>
<dbReference type="Gene3D" id="3.30.40.10">
    <property type="entry name" value="Zinc/RING finger domain, C3HC4 (zinc finger)"/>
    <property type="match status" value="1"/>
</dbReference>
<dbReference type="OMA" id="ETIDSHM"/>
<evidence type="ECO:0000256" key="3">
    <source>
        <dbReference type="ARBA" id="ARBA00022723"/>
    </source>
</evidence>
<feature type="compositionally biased region" description="Polar residues" evidence="8">
    <location>
        <begin position="720"/>
        <end position="731"/>
    </location>
</feature>
<keyword evidence="2" id="KW-0808">Transferase</keyword>
<feature type="compositionally biased region" description="Polar residues" evidence="8">
    <location>
        <begin position="382"/>
        <end position="393"/>
    </location>
</feature>
<feature type="region of interest" description="Disordered" evidence="8">
    <location>
        <begin position="214"/>
        <end position="261"/>
    </location>
</feature>
<dbReference type="FunFam" id="3.30.40.10:FF:000569">
    <property type="entry name" value="Chromatin modification-related protein"/>
    <property type="match status" value="1"/>
</dbReference>
<dbReference type="HAMAP" id="MF_01139">
    <property type="entry name" value="ISPT"/>
    <property type="match status" value="1"/>
</dbReference>
<dbReference type="PANTHER" id="PTHR10291:SF43">
    <property type="entry name" value="DEHYDRODOLICHYL DIPHOSPHATE SYNTHASE COMPLEX SUBUNIT DHDDS"/>
    <property type="match status" value="1"/>
</dbReference>
<feature type="compositionally biased region" description="Polar residues" evidence="8">
    <location>
        <begin position="688"/>
        <end position="697"/>
    </location>
</feature>
<dbReference type="InterPro" id="IPR001965">
    <property type="entry name" value="Znf_PHD"/>
</dbReference>
<comment type="similarity">
    <text evidence="7">Belongs to the ING family.</text>
</comment>
<evidence type="ECO:0000256" key="6">
    <source>
        <dbReference type="PROSITE-ProRule" id="PRU00146"/>
    </source>
</evidence>
<feature type="compositionally biased region" description="Basic and acidic residues" evidence="8">
    <location>
        <begin position="647"/>
        <end position="667"/>
    </location>
</feature>
<feature type="compositionally biased region" description="Polar residues" evidence="8">
    <location>
        <begin position="834"/>
        <end position="852"/>
    </location>
</feature>
<dbReference type="Pfam" id="PF12998">
    <property type="entry name" value="ING"/>
    <property type="match status" value="1"/>
</dbReference>
<evidence type="ECO:0000313" key="10">
    <source>
        <dbReference type="EMBL" id="RFU34386.1"/>
    </source>
</evidence>
<dbReference type="SUPFAM" id="SSF57903">
    <property type="entry name" value="FYVE/PHD zinc finger"/>
    <property type="match status" value="1"/>
</dbReference>
<dbReference type="Pfam" id="PF01255">
    <property type="entry name" value="Prenyltransf"/>
    <property type="match status" value="1"/>
</dbReference>
<keyword evidence="4 6" id="KW-0863">Zinc-finger</keyword>
<proteinExistence type="inferred from homology"/>
<dbReference type="GO" id="GO:0045547">
    <property type="term" value="F:ditrans,polycis-polyprenyl diphosphate synthase [(2E,6E)-farnesyl diphosphate specific] activity"/>
    <property type="evidence" value="ECO:0007669"/>
    <property type="project" value="TreeGrafter"/>
</dbReference>
<dbReference type="InterPro" id="IPR011011">
    <property type="entry name" value="Znf_FYVE_PHD"/>
</dbReference>
<comment type="function">
    <text evidence="7">Component of an histone acetyltransferase complex.</text>
</comment>
<dbReference type="OrthoDB" id="4173905at2759"/>
<dbReference type="PANTHER" id="PTHR10291">
    <property type="entry name" value="DEHYDRODOLICHYL DIPHOSPHATE SYNTHASE FAMILY MEMBER"/>
    <property type="match status" value="1"/>
</dbReference>
<dbReference type="Gene3D" id="3.40.1180.10">
    <property type="entry name" value="Decaprenyl diphosphate synthase-like"/>
    <property type="match status" value="1"/>
</dbReference>
<evidence type="ECO:0000256" key="2">
    <source>
        <dbReference type="ARBA" id="ARBA00022679"/>
    </source>
</evidence>
<feature type="region of interest" description="Disordered" evidence="8">
    <location>
        <begin position="640"/>
        <end position="991"/>
    </location>
</feature>
<dbReference type="CDD" id="cd00475">
    <property type="entry name" value="Cis_IPPS"/>
    <property type="match status" value="1"/>
</dbReference>
<feature type="compositionally biased region" description="Polar residues" evidence="8">
    <location>
        <begin position="915"/>
        <end position="927"/>
    </location>
</feature>
<keyword evidence="7" id="KW-0156">Chromatin regulator</keyword>
<dbReference type="GO" id="GO:0006325">
    <property type="term" value="P:chromatin organization"/>
    <property type="evidence" value="ECO:0007669"/>
    <property type="project" value="UniProtKB-KW"/>
</dbReference>
<accession>A0A3E2HLW1</accession>
<protein>
    <recommendedName>
        <fullName evidence="7">Chromatin modification-related protein</fullName>
    </recommendedName>
</protein>
<dbReference type="GO" id="GO:0005634">
    <property type="term" value="C:nucleus"/>
    <property type="evidence" value="ECO:0007669"/>
    <property type="project" value="UniProtKB-SubCell"/>
</dbReference>
<feature type="region of interest" description="Disordered" evidence="8">
    <location>
        <begin position="368"/>
        <end position="396"/>
    </location>
</feature>
<keyword evidence="11" id="KW-1185">Reference proteome</keyword>
<dbReference type="GO" id="GO:0005811">
    <property type="term" value="C:lipid droplet"/>
    <property type="evidence" value="ECO:0007669"/>
    <property type="project" value="TreeGrafter"/>
</dbReference>
<dbReference type="EMBL" id="NCSJ02000021">
    <property type="protein sequence ID" value="RFU34386.1"/>
    <property type="molecule type" value="Genomic_DNA"/>
</dbReference>
<comment type="subunit">
    <text evidence="7">Component of an histone acetyltransferase complex. Interacts with H3K4me3 and to a lesser extent with H3K4me2.</text>
</comment>
<dbReference type="AlphaFoldDB" id="A0A3E2HLW1"/>
<comment type="caution">
    <text evidence="10">The sequence shown here is derived from an EMBL/GenBank/DDBJ whole genome shotgun (WGS) entry which is preliminary data.</text>
</comment>
<dbReference type="SMART" id="SM01408">
    <property type="entry name" value="ING"/>
    <property type="match status" value="1"/>
</dbReference>
<dbReference type="GO" id="GO:0008270">
    <property type="term" value="F:zinc ion binding"/>
    <property type="evidence" value="ECO:0007669"/>
    <property type="project" value="UniProtKB-KW"/>
</dbReference>
<keyword evidence="3 7" id="KW-0479">Metal-binding</keyword>
<keyword evidence="7" id="KW-0539">Nucleus</keyword>
<dbReference type="InterPro" id="IPR013083">
    <property type="entry name" value="Znf_RING/FYVE/PHD"/>
</dbReference>
<feature type="compositionally biased region" description="Polar residues" evidence="8">
    <location>
        <begin position="972"/>
        <end position="987"/>
    </location>
</feature>
<dbReference type="GO" id="GO:0016094">
    <property type="term" value="P:polyprenol biosynthetic process"/>
    <property type="evidence" value="ECO:0007669"/>
    <property type="project" value="TreeGrafter"/>
</dbReference>
<evidence type="ECO:0000256" key="5">
    <source>
        <dbReference type="ARBA" id="ARBA00022833"/>
    </source>
</evidence>
<dbReference type="SUPFAM" id="SSF64005">
    <property type="entry name" value="Undecaprenyl diphosphate synthase"/>
    <property type="match status" value="1"/>
</dbReference>
<dbReference type="InterPro" id="IPR019787">
    <property type="entry name" value="Znf_PHD-finger"/>
</dbReference>
<dbReference type="STRING" id="5539.A0A3E2HLW1"/>
<evidence type="ECO:0000259" key="9">
    <source>
        <dbReference type="PROSITE" id="PS50016"/>
    </source>
</evidence>
<feature type="domain" description="PHD-type" evidence="9">
    <location>
        <begin position="1000"/>
        <end position="1051"/>
    </location>
</feature>
<dbReference type="InterPro" id="IPR036424">
    <property type="entry name" value="UPP_synth-like_sf"/>
</dbReference>
<dbReference type="InterPro" id="IPR019786">
    <property type="entry name" value="Zinc_finger_PHD-type_CS"/>
</dbReference>
<comment type="similarity">
    <text evidence="1">Belongs to the UPP synthase family.</text>
</comment>
<evidence type="ECO:0000256" key="8">
    <source>
        <dbReference type="SAM" id="MobiDB-lite"/>
    </source>
</evidence>
<dbReference type="Proteomes" id="UP000258309">
    <property type="component" value="Unassembled WGS sequence"/>
</dbReference>
<evidence type="ECO:0000256" key="7">
    <source>
        <dbReference type="RuleBase" id="RU361213"/>
    </source>
</evidence>
<comment type="subcellular location">
    <subcellularLocation>
        <location evidence="7">Nucleus</location>
    </subcellularLocation>
</comment>
<dbReference type="NCBIfam" id="TIGR00055">
    <property type="entry name" value="uppS"/>
    <property type="match status" value="1"/>
</dbReference>
<comment type="domain">
    <text evidence="7">The PHD-type zinc finger mediates the binding to H3K4me3.</text>
</comment>
<gene>
    <name evidence="10" type="ORF">B7463_g1935</name>
</gene>
<evidence type="ECO:0000256" key="4">
    <source>
        <dbReference type="ARBA" id="ARBA00022771"/>
    </source>
</evidence>
<name>A0A3E2HLW1_SCYLI</name>
<dbReference type="PROSITE" id="PS01359">
    <property type="entry name" value="ZF_PHD_1"/>
    <property type="match status" value="1"/>
</dbReference>
<evidence type="ECO:0000256" key="1">
    <source>
        <dbReference type="ARBA" id="ARBA00005432"/>
    </source>
</evidence>
<evidence type="ECO:0000313" key="11">
    <source>
        <dbReference type="Proteomes" id="UP000258309"/>
    </source>
</evidence>
<dbReference type="PROSITE" id="PS50016">
    <property type="entry name" value="ZF_PHD_2"/>
    <property type="match status" value="1"/>
</dbReference>